<dbReference type="OrthoDB" id="68437at2759"/>
<protein>
    <submittedName>
        <fullName evidence="1">Uncharacterized protein</fullName>
    </submittedName>
</protein>
<evidence type="ECO:0000313" key="1">
    <source>
        <dbReference type="EMBL" id="ETW09833.1"/>
    </source>
</evidence>
<reference evidence="1" key="1">
    <citation type="submission" date="2013-12" db="EMBL/GenBank/DDBJ databases">
        <title>The Genome Sequence of Aphanomyces invadans NJM9701.</title>
        <authorList>
            <consortium name="The Broad Institute Genomics Platform"/>
            <person name="Russ C."/>
            <person name="Tyler B."/>
            <person name="van West P."/>
            <person name="Dieguez-Uribeondo J."/>
            <person name="Young S.K."/>
            <person name="Zeng Q."/>
            <person name="Gargeya S."/>
            <person name="Fitzgerald M."/>
            <person name="Abouelleil A."/>
            <person name="Alvarado L."/>
            <person name="Chapman S.B."/>
            <person name="Gainer-Dewar J."/>
            <person name="Goldberg J."/>
            <person name="Griggs A."/>
            <person name="Gujja S."/>
            <person name="Hansen M."/>
            <person name="Howarth C."/>
            <person name="Imamovic A."/>
            <person name="Ireland A."/>
            <person name="Larimer J."/>
            <person name="McCowan C."/>
            <person name="Murphy C."/>
            <person name="Pearson M."/>
            <person name="Poon T.W."/>
            <person name="Priest M."/>
            <person name="Roberts A."/>
            <person name="Saif S."/>
            <person name="Shea T."/>
            <person name="Sykes S."/>
            <person name="Wortman J."/>
            <person name="Nusbaum C."/>
            <person name="Birren B."/>
        </authorList>
    </citation>
    <scope>NUCLEOTIDE SEQUENCE [LARGE SCALE GENOMIC DNA]</scope>
    <source>
        <strain evidence="1">NJM9701</strain>
    </source>
</reference>
<proteinExistence type="predicted"/>
<dbReference type="VEuPathDB" id="FungiDB:H310_00293"/>
<accession>A0A024UW10</accession>
<name>A0A024UW10_9STRA</name>
<gene>
    <name evidence="1" type="ORF">H310_00293</name>
</gene>
<dbReference type="AlphaFoldDB" id="A0A024UW10"/>
<dbReference type="RefSeq" id="XP_008861244.1">
    <property type="nucleotide sequence ID" value="XM_008863022.1"/>
</dbReference>
<dbReference type="EMBL" id="KI913952">
    <property type="protein sequence ID" value="ETW09833.1"/>
    <property type="molecule type" value="Genomic_DNA"/>
</dbReference>
<dbReference type="GeneID" id="20077343"/>
<organism evidence="1">
    <name type="scientific">Aphanomyces invadans</name>
    <dbReference type="NCBI Taxonomy" id="157072"/>
    <lineage>
        <taxon>Eukaryota</taxon>
        <taxon>Sar</taxon>
        <taxon>Stramenopiles</taxon>
        <taxon>Oomycota</taxon>
        <taxon>Saprolegniomycetes</taxon>
        <taxon>Saprolegniales</taxon>
        <taxon>Verrucalvaceae</taxon>
        <taxon>Aphanomyces</taxon>
    </lineage>
</organism>
<sequence length="136" mass="14943">MCLFACNVVLLLLESHLRKHVHRAFQLATAFQDELERPLVALWAHLETAKGSLYGNTVTTNAQGGAVFNKAIDLLELNAPTEGPASTIEDFLLTLLKGLMHPIYDFGLQKSCWANASPLLDSLASMEDPAHWNAMP</sequence>